<organism evidence="2 3">
    <name type="scientific">Marivirga lumbricoides</name>
    <dbReference type="NCBI Taxonomy" id="1046115"/>
    <lineage>
        <taxon>Bacteria</taxon>
        <taxon>Pseudomonadati</taxon>
        <taxon>Bacteroidota</taxon>
        <taxon>Cytophagia</taxon>
        <taxon>Cytophagales</taxon>
        <taxon>Marivirgaceae</taxon>
        <taxon>Marivirga</taxon>
    </lineage>
</organism>
<keyword evidence="1" id="KW-0175">Coiled coil</keyword>
<keyword evidence="3" id="KW-1185">Reference proteome</keyword>
<proteinExistence type="predicted"/>
<comment type="caution">
    <text evidence="2">The sequence shown here is derived from an EMBL/GenBank/DDBJ whole genome shotgun (WGS) entry which is preliminary data.</text>
</comment>
<reference evidence="3" key="1">
    <citation type="journal article" date="2019" name="Int. J. Syst. Evol. Microbiol.">
        <title>The Global Catalogue of Microorganisms (GCM) 10K type strain sequencing project: providing services to taxonomists for standard genome sequencing and annotation.</title>
        <authorList>
            <consortium name="The Broad Institute Genomics Platform"/>
            <consortium name="The Broad Institute Genome Sequencing Center for Infectious Disease"/>
            <person name="Wu L."/>
            <person name="Ma J."/>
        </authorList>
    </citation>
    <scope>NUCLEOTIDE SEQUENCE [LARGE SCALE GENOMIC DNA]</scope>
    <source>
        <strain evidence="3">CGMCC 1.10832</strain>
    </source>
</reference>
<evidence type="ECO:0008006" key="4">
    <source>
        <dbReference type="Google" id="ProtNLM"/>
    </source>
</evidence>
<dbReference type="EMBL" id="BMEC01000001">
    <property type="protein sequence ID" value="GGC22096.1"/>
    <property type="molecule type" value="Genomic_DNA"/>
</dbReference>
<accession>A0ABQ1LCV5</accession>
<evidence type="ECO:0000313" key="3">
    <source>
        <dbReference type="Proteomes" id="UP000636010"/>
    </source>
</evidence>
<name>A0ABQ1LCV5_9BACT</name>
<evidence type="ECO:0000313" key="2">
    <source>
        <dbReference type="EMBL" id="GGC22096.1"/>
    </source>
</evidence>
<dbReference type="Gene3D" id="1.10.287.1490">
    <property type="match status" value="1"/>
</dbReference>
<gene>
    <name evidence="2" type="ORF">GCM10011506_04240</name>
</gene>
<sequence length="286" mass="32384">MLALLVFFTGCQKVKKENEALKAKVDSLQMKNDSLLSLSKERKVSIENYEQTLAEIDKNLADINANQSMVAELEGDLNETNNKEVAETINARIANMRQLMENSRNKIMQLDRSLSQLRKQSGAKSEQILALEQKLEEASQNLIEKQDELTEMTTSLQAQLEELGQKLDRQTSIAEELRNNLNRAYYFIGEADELKEKEIVSKEGGFIGLGKVKVINANASDKLFTKAEKDKLSTLELNSDEAVLITNHPQGSYEFVKDGDKVTRFNITNPAEFWKDSNYIVIEIDN</sequence>
<feature type="coiled-coil region" evidence="1">
    <location>
        <begin position="11"/>
        <end position="180"/>
    </location>
</feature>
<evidence type="ECO:0000256" key="1">
    <source>
        <dbReference type="SAM" id="Coils"/>
    </source>
</evidence>
<protein>
    <recommendedName>
        <fullName evidence="4">Chromosome partition protein Smc</fullName>
    </recommendedName>
</protein>
<dbReference type="Proteomes" id="UP000636010">
    <property type="component" value="Unassembled WGS sequence"/>
</dbReference>